<name>A0A101N2G0_9ACTN</name>
<evidence type="ECO:0008006" key="3">
    <source>
        <dbReference type="Google" id="ProtNLM"/>
    </source>
</evidence>
<reference evidence="1 2" key="1">
    <citation type="submission" date="2015-10" db="EMBL/GenBank/DDBJ databases">
        <title>Draft genome sequence of Streptomyces pseudovenezuelae DSM 40212, type strain for the species Streptomyces pseudovenezuelae.</title>
        <authorList>
            <person name="Ruckert C."/>
            <person name="Winkler A."/>
            <person name="Kalinowski J."/>
            <person name="Kampfer P."/>
            <person name="Glaeser S."/>
        </authorList>
    </citation>
    <scope>NUCLEOTIDE SEQUENCE [LARGE SCALE GENOMIC DNA]</scope>
    <source>
        <strain evidence="1 2">DSM 40212</strain>
    </source>
</reference>
<dbReference type="OrthoDB" id="20930at2"/>
<comment type="caution">
    <text evidence="1">The sequence shown here is derived from an EMBL/GenBank/DDBJ whole genome shotgun (WGS) entry which is preliminary data.</text>
</comment>
<dbReference type="AlphaFoldDB" id="A0A101N2G0"/>
<evidence type="ECO:0000313" key="2">
    <source>
        <dbReference type="Proteomes" id="UP000053039"/>
    </source>
</evidence>
<dbReference type="EMBL" id="LMWM01000029">
    <property type="protein sequence ID" value="KUM85319.1"/>
    <property type="molecule type" value="Genomic_DNA"/>
</dbReference>
<evidence type="ECO:0000313" key="1">
    <source>
        <dbReference type="EMBL" id="KUM85319.1"/>
    </source>
</evidence>
<accession>A0A101N2G0</accession>
<dbReference type="Proteomes" id="UP000053039">
    <property type="component" value="Unassembled WGS sequence"/>
</dbReference>
<dbReference type="SUPFAM" id="SSF53335">
    <property type="entry name" value="S-adenosyl-L-methionine-dependent methyltransferases"/>
    <property type="match status" value="1"/>
</dbReference>
<protein>
    <recommendedName>
        <fullName evidence="3">Methyltransferase domain-containing protein</fullName>
    </recommendedName>
</protein>
<dbReference type="InterPro" id="IPR029063">
    <property type="entry name" value="SAM-dependent_MTases_sf"/>
</dbReference>
<dbReference type="Gene3D" id="3.40.50.150">
    <property type="entry name" value="Vaccinia Virus protein VP39"/>
    <property type="match status" value="1"/>
</dbReference>
<gene>
    <name evidence="1" type="ORF">AQI94_25970</name>
</gene>
<proteinExistence type="predicted"/>
<sequence length="250" mass="27740">MTPRYVSNPGEPVYDVDARRYVDVTDARDEADLHDVFTDIYRTNRWGSDETRSGPGSELQRMKRVIGRLGALIADLGVRSVLDAPCGDLNWMQHVELHGASYLGGDVVAELVAANRAHHPGPGREFQLLDFTAQPVPRVDLIVCRDALVHFSYQHVVEALTRFRESGSRYLLTTTFSRTAANTDIVTGWWRPINLRLAPFGLPEPLQVIGDDESDDFYDDKTLALWDLAQIPASFPGYEPVAAESGSLGA</sequence>
<organism evidence="1 2">
    <name type="scientific">Streptomyces pseudovenezuelae</name>
    <dbReference type="NCBI Taxonomy" id="67350"/>
    <lineage>
        <taxon>Bacteria</taxon>
        <taxon>Bacillati</taxon>
        <taxon>Actinomycetota</taxon>
        <taxon>Actinomycetes</taxon>
        <taxon>Kitasatosporales</taxon>
        <taxon>Streptomycetaceae</taxon>
        <taxon>Streptomyces</taxon>
        <taxon>Streptomyces aurantiacus group</taxon>
    </lineage>
</organism>